<dbReference type="InterPro" id="IPR041617">
    <property type="entry name" value="TPR_MalT"/>
</dbReference>
<accession>A0ABS2IBP4</accession>
<feature type="domain" description="HTH luxR-type" evidence="4">
    <location>
        <begin position="762"/>
        <end position="827"/>
    </location>
</feature>
<dbReference type="SUPFAM" id="SSF48452">
    <property type="entry name" value="TPR-like"/>
    <property type="match status" value="1"/>
</dbReference>
<evidence type="ECO:0000259" key="4">
    <source>
        <dbReference type="PROSITE" id="PS50043"/>
    </source>
</evidence>
<dbReference type="EMBL" id="JAFEUP010000001">
    <property type="protein sequence ID" value="MBM7060088.1"/>
    <property type="molecule type" value="Genomic_DNA"/>
</dbReference>
<dbReference type="InterPro" id="IPR036388">
    <property type="entry name" value="WH-like_DNA-bd_sf"/>
</dbReference>
<sequence>MYQPLLANDYRLNLICAPAGFGKSVLLSECARQIPSGTRLLWLDLGGRALSPAGLLERLSGALRVPVPPGEPGEVLATLLERVEQRLWIVLDDYPRQPNAELDECLDRLFDHIPPNLRWFVACRRQPAWNLPRLMLLGELLEVDAQGLALDTDELHQLLLGHGLKLPSELETRVRQQYEGWPALISLLLLKLDPAQLHERLLAGTALLRDYLEREVLNGIAAPLREALQVLAHLPRFPEALGGHLLATLGAAPLDELRSRQLLVADNPDSSGEQLRLWRPLAVALARQHDRAAAIAIHLRAAQWLFEHGRVREAIDQALAADRPELAASYLQGFNHKHLLVEDSVRQFLQWRDELPRALFASSPRLIIMLAWTLVFRGRLDEVDDCLADLAHFLPQADHNRQTQLLAEWQAVQGSLHRQRGLAAAREHALAALAALAPTNWATRMLCLQTLAQHALANQQLELGEELLSEGLRVARLNGSLAYEAMLNLDRIHLLTLRGELVKGLELVELSARQVSAGLLRGPVLGRLRLLRGALLVNLGRLEEARVELRDGLQESGRYDDVYQLFGYFGLAELAAEAGDFAQALQLMQEGERLLHWFKVPEIRYRGMLDLASGSLFLRQGELSAAETVLRGLLERYRQQGLLAPSGFYSLLPRVRHRLALVALRQGRHAEALAALLELRDECLANGQFGLACECRFSLVEAWLLAGRAADAEQELRQGLAEAQRMQLIRPLQALYARQPELLLEHASEEQQQLLLRARQTVSEPGEQLSARELEVLKLIAAGRSNREIAERLFISLHTVKTHAHRINAKLKVERRTQAVAQAKRLGLLDEGKPSAAPDLG</sequence>
<name>A0ABS2IBP4_9GAMM</name>
<comment type="caution">
    <text evidence="5">The sequence shown here is derived from an EMBL/GenBank/DDBJ whole genome shotgun (WGS) entry which is preliminary data.</text>
</comment>
<evidence type="ECO:0000313" key="6">
    <source>
        <dbReference type="Proteomes" id="UP000717995"/>
    </source>
</evidence>
<dbReference type="SUPFAM" id="SSF46894">
    <property type="entry name" value="C-terminal effector domain of the bipartite response regulators"/>
    <property type="match status" value="1"/>
</dbReference>
<dbReference type="Pfam" id="PF00196">
    <property type="entry name" value="GerE"/>
    <property type="match status" value="1"/>
</dbReference>
<dbReference type="InterPro" id="IPR027417">
    <property type="entry name" value="P-loop_NTPase"/>
</dbReference>
<dbReference type="Pfam" id="PF17874">
    <property type="entry name" value="TPR_MalT"/>
    <property type="match status" value="1"/>
</dbReference>
<protein>
    <submittedName>
        <fullName evidence="5">Helix-turn-helix transcriptional regulator</fullName>
    </submittedName>
</protein>
<dbReference type="PANTHER" id="PTHR44688:SF25">
    <property type="entry name" value="HTH LUXR-TYPE DOMAIN-CONTAINING PROTEIN"/>
    <property type="match status" value="1"/>
</dbReference>
<dbReference type="PROSITE" id="PS00622">
    <property type="entry name" value="HTH_LUXR_1"/>
    <property type="match status" value="1"/>
</dbReference>
<dbReference type="SMART" id="SM00421">
    <property type="entry name" value="HTH_LUXR"/>
    <property type="match status" value="1"/>
</dbReference>
<dbReference type="PANTHER" id="PTHR44688">
    <property type="entry name" value="DNA-BINDING TRANSCRIPTIONAL ACTIVATOR DEVR_DOSR"/>
    <property type="match status" value="1"/>
</dbReference>
<keyword evidence="3" id="KW-0804">Transcription</keyword>
<reference evidence="5 6" key="1">
    <citation type="submission" date="2021-02" db="EMBL/GenBank/DDBJ databases">
        <authorList>
            <person name="Lee D.-H."/>
        </authorList>
    </citation>
    <scope>NUCLEOTIDE SEQUENCE [LARGE SCALE GENOMIC DNA]</scope>
    <source>
        <strain evidence="5 6">UL073</strain>
    </source>
</reference>
<dbReference type="CDD" id="cd06170">
    <property type="entry name" value="LuxR_C_like"/>
    <property type="match status" value="1"/>
</dbReference>
<proteinExistence type="predicted"/>
<dbReference type="PROSITE" id="PS50043">
    <property type="entry name" value="HTH_LUXR_2"/>
    <property type="match status" value="1"/>
</dbReference>
<evidence type="ECO:0000256" key="3">
    <source>
        <dbReference type="ARBA" id="ARBA00023163"/>
    </source>
</evidence>
<keyword evidence="2" id="KW-0238">DNA-binding</keyword>
<dbReference type="InterPro" id="IPR000792">
    <property type="entry name" value="Tscrpt_reg_LuxR_C"/>
</dbReference>
<keyword evidence="1" id="KW-0805">Transcription regulation</keyword>
<evidence type="ECO:0000256" key="1">
    <source>
        <dbReference type="ARBA" id="ARBA00023015"/>
    </source>
</evidence>
<dbReference type="Gene3D" id="1.10.10.10">
    <property type="entry name" value="Winged helix-like DNA-binding domain superfamily/Winged helix DNA-binding domain"/>
    <property type="match status" value="1"/>
</dbReference>
<keyword evidence="6" id="KW-1185">Reference proteome</keyword>
<gene>
    <name evidence="5" type="ORF">JQX08_05155</name>
</gene>
<dbReference type="Gene3D" id="1.25.40.10">
    <property type="entry name" value="Tetratricopeptide repeat domain"/>
    <property type="match status" value="1"/>
</dbReference>
<dbReference type="Proteomes" id="UP000717995">
    <property type="component" value="Unassembled WGS sequence"/>
</dbReference>
<evidence type="ECO:0000313" key="5">
    <source>
        <dbReference type="EMBL" id="MBM7060088.1"/>
    </source>
</evidence>
<dbReference type="InterPro" id="IPR011990">
    <property type="entry name" value="TPR-like_helical_dom_sf"/>
</dbReference>
<dbReference type="InterPro" id="IPR016032">
    <property type="entry name" value="Sig_transdc_resp-reg_C-effctor"/>
</dbReference>
<dbReference type="SUPFAM" id="SSF52540">
    <property type="entry name" value="P-loop containing nucleoside triphosphate hydrolases"/>
    <property type="match status" value="1"/>
</dbReference>
<organism evidence="5 6">
    <name type="scientific">Zestomonas insulae</name>
    <dbReference type="NCBI Taxonomy" id="2809017"/>
    <lineage>
        <taxon>Bacteria</taxon>
        <taxon>Pseudomonadati</taxon>
        <taxon>Pseudomonadota</taxon>
        <taxon>Gammaproteobacteria</taxon>
        <taxon>Pseudomonadales</taxon>
        <taxon>Pseudomonadaceae</taxon>
        <taxon>Zestomonas</taxon>
    </lineage>
</organism>
<evidence type="ECO:0000256" key="2">
    <source>
        <dbReference type="ARBA" id="ARBA00023125"/>
    </source>
</evidence>
<dbReference type="PRINTS" id="PR00038">
    <property type="entry name" value="HTHLUXR"/>
</dbReference>